<name>A0A815JVP0_9BILA</name>
<feature type="non-terminal residue" evidence="1">
    <location>
        <position position="1"/>
    </location>
</feature>
<reference evidence="1" key="1">
    <citation type="submission" date="2021-02" db="EMBL/GenBank/DDBJ databases">
        <authorList>
            <person name="Nowell W R."/>
        </authorList>
    </citation>
    <scope>NUCLEOTIDE SEQUENCE</scope>
</reference>
<evidence type="ECO:0000313" key="1">
    <source>
        <dbReference type="EMBL" id="CAF1384523.1"/>
    </source>
</evidence>
<organism evidence="1 5">
    <name type="scientific">Didymodactylos carnosus</name>
    <dbReference type="NCBI Taxonomy" id="1234261"/>
    <lineage>
        <taxon>Eukaryota</taxon>
        <taxon>Metazoa</taxon>
        <taxon>Spiralia</taxon>
        <taxon>Gnathifera</taxon>
        <taxon>Rotifera</taxon>
        <taxon>Eurotatoria</taxon>
        <taxon>Bdelloidea</taxon>
        <taxon>Philodinida</taxon>
        <taxon>Philodinidae</taxon>
        <taxon>Didymodactylos</taxon>
    </lineage>
</organism>
<gene>
    <name evidence="1" type="ORF">GPM918_LOCUS32493</name>
    <name evidence="2" type="ORF">OVA965_LOCUS34925</name>
    <name evidence="4" type="ORF">SRO942_LOCUS33163</name>
    <name evidence="3" type="ORF">TMI583_LOCUS35869</name>
</gene>
<comment type="caution">
    <text evidence="1">The sequence shown here is derived from an EMBL/GenBank/DDBJ whole genome shotgun (WGS) entry which is preliminary data.</text>
</comment>
<dbReference type="EMBL" id="CAJNOQ010016621">
    <property type="protein sequence ID" value="CAF1384523.1"/>
    <property type="molecule type" value="Genomic_DNA"/>
</dbReference>
<dbReference type="Proteomes" id="UP000677228">
    <property type="component" value="Unassembled WGS sequence"/>
</dbReference>
<dbReference type="Proteomes" id="UP000663829">
    <property type="component" value="Unassembled WGS sequence"/>
</dbReference>
<dbReference type="Proteomes" id="UP000681722">
    <property type="component" value="Unassembled WGS sequence"/>
</dbReference>
<protein>
    <submittedName>
        <fullName evidence="1">Uncharacterized protein</fullName>
    </submittedName>
</protein>
<dbReference type="Proteomes" id="UP000682733">
    <property type="component" value="Unassembled WGS sequence"/>
</dbReference>
<accession>A0A815JVP0</accession>
<evidence type="ECO:0000313" key="4">
    <source>
        <dbReference type="EMBL" id="CAF4279704.1"/>
    </source>
</evidence>
<dbReference type="EMBL" id="CAJNOK010029881">
    <property type="protein sequence ID" value="CAF1453251.1"/>
    <property type="molecule type" value="Genomic_DNA"/>
</dbReference>
<dbReference type="AlphaFoldDB" id="A0A815JVP0"/>
<sequence length="407" mass="46995">TILIGRIDNDDNVDENTEKLKWFVESKWVYDQQNETLLSIVSSVKTGYEQQIWTKKICFSLNEQQMKIMKGETVHLSGQEENDDNIQARLEELKSKITVPKREGPEIIINNSELKLRKYECEGDSLVRMTGNNITVTANQDSYARDGKFKNYFFIKQIIFSKKPLAVDKPISVAQVSVQYQDHQTWKECQDVAIAPTTNTHEDYSFYSDTILNLKPDTLMSLTVRASIVVNGNPGRDRSARQRAHKSLPQPLKLKINVVDNLGETCSLIVEQCNSPLNIETKESYLKKLDIPDLIAFVYADDCDRDERIFTVIYLEKDVQHLIIRFSYGTYFTWEKKYMKTLEFNAKQNSTTELELDSMNKTSESDEWKTTALFDSETSLLYGLRIQLKTKTSKTEETILLPVDKIK</sequence>
<proteinExistence type="predicted"/>
<dbReference type="OrthoDB" id="10016625at2759"/>
<keyword evidence="5" id="KW-1185">Reference proteome</keyword>
<dbReference type="EMBL" id="CAJOBA010051720">
    <property type="protein sequence ID" value="CAF4247578.1"/>
    <property type="molecule type" value="Genomic_DNA"/>
</dbReference>
<dbReference type="EMBL" id="CAJOBC010082022">
    <property type="protein sequence ID" value="CAF4279704.1"/>
    <property type="molecule type" value="Genomic_DNA"/>
</dbReference>
<evidence type="ECO:0000313" key="3">
    <source>
        <dbReference type="EMBL" id="CAF4247578.1"/>
    </source>
</evidence>
<evidence type="ECO:0000313" key="5">
    <source>
        <dbReference type="Proteomes" id="UP000663829"/>
    </source>
</evidence>
<evidence type="ECO:0000313" key="2">
    <source>
        <dbReference type="EMBL" id="CAF1453251.1"/>
    </source>
</evidence>